<organism evidence="6 7">
    <name type="scientific">Prauserella shujinwangii</name>
    <dbReference type="NCBI Taxonomy" id="1453103"/>
    <lineage>
        <taxon>Bacteria</taxon>
        <taxon>Bacillati</taxon>
        <taxon>Actinomycetota</taxon>
        <taxon>Actinomycetes</taxon>
        <taxon>Pseudonocardiales</taxon>
        <taxon>Pseudonocardiaceae</taxon>
        <taxon>Prauserella</taxon>
    </lineage>
</organism>
<dbReference type="OrthoDB" id="4308422at2"/>
<dbReference type="GO" id="GO:0016787">
    <property type="term" value="F:hydrolase activity"/>
    <property type="evidence" value="ECO:0007669"/>
    <property type="project" value="UniProtKB-KW"/>
</dbReference>
<feature type="region of interest" description="Disordered" evidence="4">
    <location>
        <begin position="43"/>
        <end position="64"/>
    </location>
</feature>
<dbReference type="PROSITE" id="PS00122">
    <property type="entry name" value="CARBOXYLESTERASE_B_1"/>
    <property type="match status" value="1"/>
</dbReference>
<evidence type="ECO:0000256" key="1">
    <source>
        <dbReference type="ARBA" id="ARBA00005964"/>
    </source>
</evidence>
<dbReference type="AlphaFoldDB" id="A0A2T0LVM7"/>
<proteinExistence type="inferred from homology"/>
<evidence type="ECO:0000313" key="6">
    <source>
        <dbReference type="EMBL" id="PRX47885.1"/>
    </source>
</evidence>
<accession>A0A2T0LVM7</accession>
<feature type="domain" description="Carboxylesterase type B" evidence="5">
    <location>
        <begin position="4"/>
        <end position="450"/>
    </location>
</feature>
<dbReference type="InterPro" id="IPR019826">
    <property type="entry name" value="Carboxylesterase_B_AS"/>
</dbReference>
<evidence type="ECO:0000256" key="2">
    <source>
        <dbReference type="ARBA" id="ARBA00022801"/>
    </source>
</evidence>
<evidence type="ECO:0000256" key="3">
    <source>
        <dbReference type="RuleBase" id="RU361235"/>
    </source>
</evidence>
<comment type="similarity">
    <text evidence="1 3">Belongs to the type-B carboxylesterase/lipase family.</text>
</comment>
<name>A0A2T0LVM7_9PSEU</name>
<evidence type="ECO:0000256" key="4">
    <source>
        <dbReference type="SAM" id="MobiDB-lite"/>
    </source>
</evidence>
<dbReference type="Gene3D" id="3.40.50.1820">
    <property type="entry name" value="alpha/beta hydrolase"/>
    <property type="match status" value="1"/>
</dbReference>
<dbReference type="SUPFAM" id="SSF53474">
    <property type="entry name" value="alpha/beta-Hydrolases"/>
    <property type="match status" value="1"/>
</dbReference>
<dbReference type="Proteomes" id="UP000238362">
    <property type="component" value="Unassembled WGS sequence"/>
</dbReference>
<keyword evidence="2 3" id="KW-0378">Hydrolase</keyword>
<dbReference type="RefSeq" id="WP_106179349.1">
    <property type="nucleotide sequence ID" value="NZ_PVNH01000005.1"/>
</dbReference>
<dbReference type="InterPro" id="IPR002018">
    <property type="entry name" value="CarbesteraseB"/>
</dbReference>
<comment type="caution">
    <text evidence="6">The sequence shown here is derived from an EMBL/GenBank/DDBJ whole genome shotgun (WGS) entry which is preliminary data.</text>
</comment>
<dbReference type="Pfam" id="PF00135">
    <property type="entry name" value="COesterase"/>
    <property type="match status" value="1"/>
</dbReference>
<protein>
    <recommendedName>
        <fullName evidence="3">Carboxylic ester hydrolase</fullName>
        <ecNumber evidence="3">3.1.1.-</ecNumber>
    </recommendedName>
</protein>
<keyword evidence="7" id="KW-1185">Reference proteome</keyword>
<dbReference type="EC" id="3.1.1.-" evidence="3"/>
<reference evidence="6 7" key="1">
    <citation type="submission" date="2018-03" db="EMBL/GenBank/DDBJ databases">
        <title>Genomic Encyclopedia of Type Strains, Phase III (KMG-III): the genomes of soil and plant-associated and newly described type strains.</title>
        <authorList>
            <person name="Whitman W."/>
        </authorList>
    </citation>
    <scope>NUCLEOTIDE SEQUENCE [LARGE SCALE GENOMIC DNA]</scope>
    <source>
        <strain evidence="6 7">CGMCC 4.7125</strain>
    </source>
</reference>
<sequence>MELIAQTRYGAVRGTPGDDVSVFKGIPYAAPLDGERRFREPAPPERWDGVRDATSFTAPPPQSTLMPGMPSAWKPGDSTDCLSVNVWTPDPGGSGLPVVVWIYGGAYVLGSAAEPMYDGATLAAAGVVVVTFNYRVGYEGFGWLSDAPANRGFLDQLAALRWVHENIARFGGDPGNVTVFGESAGAGGVLTLTTARAARGLFRRAIAHSVPGRFFAEDEARRIGERITGELGVPATAEALARIPPEAIHRVQNAPLGKAATEPGSSIPEGITPYSPVLDGDLLPELPWHAMRQGAGRDIEFACGFNRDEYRLFTMGVDLSGRGPAEAVRMVGLPDSAVAEYRAAYPGASDTELYTTVFSDSIFRMPTTWCARAHAEAGGTTYLSELTWPTPVYGGMLGACHGLDLPLTFGIFDSPLGLLLLGESPPSGAEYLSAEMRTAWTSFATTGDPGWPAYRTDTALARIWDVPLDVAADPEAASQRIWQAHPSR</sequence>
<dbReference type="EMBL" id="PVNH01000005">
    <property type="protein sequence ID" value="PRX47885.1"/>
    <property type="molecule type" value="Genomic_DNA"/>
</dbReference>
<dbReference type="InterPro" id="IPR050309">
    <property type="entry name" value="Type-B_Carboxylest/Lipase"/>
</dbReference>
<dbReference type="PANTHER" id="PTHR11559">
    <property type="entry name" value="CARBOXYLESTERASE"/>
    <property type="match status" value="1"/>
</dbReference>
<evidence type="ECO:0000259" key="5">
    <source>
        <dbReference type="Pfam" id="PF00135"/>
    </source>
</evidence>
<dbReference type="InterPro" id="IPR029058">
    <property type="entry name" value="AB_hydrolase_fold"/>
</dbReference>
<gene>
    <name evidence="6" type="ORF">B0I33_105469</name>
</gene>
<evidence type="ECO:0000313" key="7">
    <source>
        <dbReference type="Proteomes" id="UP000238362"/>
    </source>
</evidence>